<protein>
    <recommendedName>
        <fullName evidence="5">SigE-dependent sporulation protein</fullName>
    </recommendedName>
</protein>
<dbReference type="RefSeq" id="WP_034769038.1">
    <property type="nucleotide sequence ID" value="NZ_CCRF01000039.1"/>
</dbReference>
<sequence>MVVPFWIWLVVAGIVISAYMTIRTNREEKEMELREAEQEGDIYIKRMEEEKEKRKQFHEA</sequence>
<reference evidence="3 4" key="1">
    <citation type="submission" date="2014-07" db="EMBL/GenBank/DDBJ databases">
        <authorList>
            <person name="Wibberg Daniel"/>
        </authorList>
    </citation>
    <scope>NUCLEOTIDE SEQUENCE [LARGE SCALE GENOMIC DNA]</scope>
</reference>
<keyword evidence="2" id="KW-0812">Transmembrane</keyword>
<evidence type="ECO:0000256" key="1">
    <source>
        <dbReference type="SAM" id="Coils"/>
    </source>
</evidence>
<evidence type="ECO:0000313" key="4">
    <source>
        <dbReference type="Proteomes" id="UP000040576"/>
    </source>
</evidence>
<dbReference type="Pfam" id="PF14147">
    <property type="entry name" value="Spore_YhaL"/>
    <property type="match status" value="1"/>
</dbReference>
<name>A0A090ISE7_9BACI</name>
<dbReference type="InterPro" id="IPR025428">
    <property type="entry name" value="Spore_YhaL"/>
</dbReference>
<evidence type="ECO:0000313" key="3">
    <source>
        <dbReference type="EMBL" id="CEE01016.1"/>
    </source>
</evidence>
<dbReference type="AlphaFoldDB" id="A0A090ISE7"/>
<dbReference type="EMBL" id="CCRF01000039">
    <property type="protein sequence ID" value="CEE01016.1"/>
    <property type="molecule type" value="Genomic_DNA"/>
</dbReference>
<keyword evidence="2" id="KW-1133">Transmembrane helix</keyword>
<keyword evidence="1" id="KW-0175">Coiled coil</keyword>
<evidence type="ECO:0008006" key="5">
    <source>
        <dbReference type="Google" id="ProtNLM"/>
    </source>
</evidence>
<keyword evidence="2" id="KW-0472">Membrane</keyword>
<organism evidence="3 4">
    <name type="scientific">Caldibacillus thermoamylovorans</name>
    <dbReference type="NCBI Taxonomy" id="35841"/>
    <lineage>
        <taxon>Bacteria</taxon>
        <taxon>Bacillati</taxon>
        <taxon>Bacillota</taxon>
        <taxon>Bacilli</taxon>
        <taxon>Bacillales</taxon>
        <taxon>Bacillaceae</taxon>
        <taxon>Caldibacillus</taxon>
    </lineage>
</organism>
<gene>
    <name evidence="3" type="ORF">BT1A1_1184</name>
</gene>
<evidence type="ECO:0000256" key="2">
    <source>
        <dbReference type="SAM" id="Phobius"/>
    </source>
</evidence>
<feature type="transmembrane region" description="Helical" evidence="2">
    <location>
        <begin position="6"/>
        <end position="22"/>
    </location>
</feature>
<accession>A0A090ISE7</accession>
<keyword evidence="4" id="KW-1185">Reference proteome</keyword>
<proteinExistence type="predicted"/>
<feature type="coiled-coil region" evidence="1">
    <location>
        <begin position="19"/>
        <end position="53"/>
    </location>
</feature>
<dbReference type="Proteomes" id="UP000040576">
    <property type="component" value="Unassembled WGS sequence"/>
</dbReference>